<protein>
    <submittedName>
        <fullName evidence="1">Serine/threonine-protein kinase Rad53p</fullName>
    </submittedName>
</protein>
<comment type="caution">
    <text evidence="1">The sequence shown here is derived from an EMBL/GenBank/DDBJ whole genome shotgun (WGS) entry which is preliminary data.</text>
</comment>
<gene>
    <name evidence="1" type="ORF">CLIB1444_10S04060</name>
</gene>
<sequence length="731" mass="82465">MNTQATQATQATQPTQQSSDTQTPVDPNHLCRLICTFGPYTHFDLNIASKSLWTFGRNGECDIPLTNSSRYSNRHFKLWFNKEGKSLWITDTSTNGTFLNNNRLVKGSNYMLHQGDEIFIGKGVQKDELKFVILFSDLFNPQNTQQGVIKDEGIYKDFVIHHETIGQGAFATVKKVIERSTGDAYAVKIINRRKAMNTGGGMVEVQRELSILRKLDHPNIVKLKSFYEDMDNYYLVMEFVPGGDLMDFVTAIGPLEELAAQVVTKQILLGIDYVHKLGISHRDLKPDNILIMQDDPINVKITDFGLAKISDNSTFMKTFCGTLAYVAPEIITGKYGNQSQSSQPSQQSQAKQMLYDNSVDMWSLGCLVYVILTGHLPFNGNTQPQMFSKIKSGEYHKSPLVQYQVSDTGMDFIAKCLTVKPENRLTAEQALKHKWIDFEDSLSQISLSQSQSQQSRKIDGRIDNGIAITSMNKIDEGEIMRRPLMKKEEFKVPKRIKPSQPLSQAVSQPISQFSPFSQPPTNLKRSIEEELIENKKLKQGTFVILKPSFDSILKEKIVIPQGINPFAIGRNETCDAYIVDDRMSKIHCLITKKRHAIFKTSIYESPAKCLDDIWLLDCSTNSCFVNGQVIGKNKKIQIFDGDKIDFFNDKKTKEKLSFIIEIVDRTGLFNEGIKNLEPTIMNQDANDSKLKPVPVDSILESGIGYGGSLNNALRLQRKSLENNTTKRANLQ</sequence>
<accession>A0ACA9YCA0</accession>
<dbReference type="EMBL" id="CALSDN010000010">
    <property type="protein sequence ID" value="CAH6722685.1"/>
    <property type="molecule type" value="Genomic_DNA"/>
</dbReference>
<organism evidence="1 2">
    <name type="scientific">[Candida] jaroonii</name>
    <dbReference type="NCBI Taxonomy" id="467808"/>
    <lineage>
        <taxon>Eukaryota</taxon>
        <taxon>Fungi</taxon>
        <taxon>Dikarya</taxon>
        <taxon>Ascomycota</taxon>
        <taxon>Saccharomycotina</taxon>
        <taxon>Pichiomycetes</taxon>
        <taxon>Debaryomycetaceae</taxon>
        <taxon>Yamadazyma</taxon>
    </lineage>
</organism>
<evidence type="ECO:0000313" key="1">
    <source>
        <dbReference type="EMBL" id="CAH6722685.1"/>
    </source>
</evidence>
<evidence type="ECO:0000313" key="2">
    <source>
        <dbReference type="Proteomes" id="UP001152531"/>
    </source>
</evidence>
<reference evidence="1" key="1">
    <citation type="submission" date="2022-06" db="EMBL/GenBank/DDBJ databases">
        <authorList>
            <person name="Legras J.-L."/>
            <person name="Devillers H."/>
            <person name="Grondin C."/>
        </authorList>
    </citation>
    <scope>NUCLEOTIDE SEQUENCE</scope>
    <source>
        <strain evidence="1">CLIB 1444</strain>
    </source>
</reference>
<keyword evidence="1" id="KW-0808">Transferase</keyword>
<dbReference type="Proteomes" id="UP001152531">
    <property type="component" value="Unassembled WGS sequence"/>
</dbReference>
<keyword evidence="2" id="KW-1185">Reference proteome</keyword>
<keyword evidence="1" id="KW-0418">Kinase</keyword>
<name>A0ACA9YCA0_9ASCO</name>
<proteinExistence type="predicted"/>